<dbReference type="Proteomes" id="UP001358417">
    <property type="component" value="Unassembled WGS sequence"/>
</dbReference>
<dbReference type="EMBL" id="JAVRRD010000001">
    <property type="protein sequence ID" value="KAK5064927.1"/>
    <property type="molecule type" value="Genomic_DNA"/>
</dbReference>
<protein>
    <submittedName>
        <fullName evidence="1">Uncharacterized protein</fullName>
    </submittedName>
</protein>
<comment type="caution">
    <text evidence="1">The sequence shown here is derived from an EMBL/GenBank/DDBJ whole genome shotgun (WGS) entry which is preliminary data.</text>
</comment>
<reference evidence="1 2" key="1">
    <citation type="submission" date="2023-08" db="EMBL/GenBank/DDBJ databases">
        <title>Black Yeasts Isolated from many extreme environments.</title>
        <authorList>
            <person name="Coleine C."/>
            <person name="Stajich J.E."/>
            <person name="Selbmann L."/>
        </authorList>
    </citation>
    <scope>NUCLEOTIDE SEQUENCE [LARGE SCALE GENOMIC DNA]</scope>
    <source>
        <strain evidence="1 2">CCFEE 5792</strain>
    </source>
</reference>
<name>A0AAV9NUZ3_9EURO</name>
<proteinExistence type="predicted"/>
<evidence type="ECO:0000313" key="1">
    <source>
        <dbReference type="EMBL" id="KAK5064927.1"/>
    </source>
</evidence>
<evidence type="ECO:0000313" key="2">
    <source>
        <dbReference type="Proteomes" id="UP001358417"/>
    </source>
</evidence>
<dbReference type="AlphaFoldDB" id="A0AAV9NUZ3"/>
<dbReference type="RefSeq" id="XP_064712251.1">
    <property type="nucleotide sequence ID" value="XM_064844391.1"/>
</dbReference>
<accession>A0AAV9NUZ3</accession>
<dbReference type="GeneID" id="89968983"/>
<keyword evidence="2" id="KW-1185">Reference proteome</keyword>
<gene>
    <name evidence="1" type="ORF">LTR84_000761</name>
</gene>
<sequence>MQVAAFLSDLKSLSICSHAAAIALVKPDVGGIKDDLSVHTDQKSSATSDIDRDLQRAEELVLLHYDVKVKHLKSGLGPEIIEARRRVDEVMAALS</sequence>
<organism evidence="1 2">
    <name type="scientific">Exophiala bonariae</name>
    <dbReference type="NCBI Taxonomy" id="1690606"/>
    <lineage>
        <taxon>Eukaryota</taxon>
        <taxon>Fungi</taxon>
        <taxon>Dikarya</taxon>
        <taxon>Ascomycota</taxon>
        <taxon>Pezizomycotina</taxon>
        <taxon>Eurotiomycetes</taxon>
        <taxon>Chaetothyriomycetidae</taxon>
        <taxon>Chaetothyriales</taxon>
        <taxon>Herpotrichiellaceae</taxon>
        <taxon>Exophiala</taxon>
    </lineage>
</organism>